<evidence type="ECO:0000256" key="3">
    <source>
        <dbReference type="ARBA" id="ARBA00022723"/>
    </source>
</evidence>
<keyword evidence="5" id="KW-0408">Iron</keyword>
<dbReference type="PROSITE" id="PS51404">
    <property type="entry name" value="DYP_PEROXIDASE"/>
    <property type="match status" value="1"/>
</dbReference>
<dbReference type="InterPro" id="IPR011008">
    <property type="entry name" value="Dimeric_a/b-barrel"/>
</dbReference>
<keyword evidence="7" id="KW-1185">Reference proteome</keyword>
<name>A0A7W9BCA2_9SPHN</name>
<dbReference type="PANTHER" id="PTHR30521:SF0">
    <property type="entry name" value="DYP-TYPE PEROXIDASE FAMILY PROTEIN"/>
    <property type="match status" value="1"/>
</dbReference>
<evidence type="ECO:0000256" key="2">
    <source>
        <dbReference type="ARBA" id="ARBA00022559"/>
    </source>
</evidence>
<evidence type="ECO:0000256" key="5">
    <source>
        <dbReference type="ARBA" id="ARBA00023004"/>
    </source>
</evidence>
<dbReference type="GO" id="GO:0046872">
    <property type="term" value="F:metal ion binding"/>
    <property type="evidence" value="ECO:0007669"/>
    <property type="project" value="UniProtKB-KW"/>
</dbReference>
<organism evidence="6 7">
    <name type="scientific">Sphingomonas aerophila</name>
    <dbReference type="NCBI Taxonomy" id="1344948"/>
    <lineage>
        <taxon>Bacteria</taxon>
        <taxon>Pseudomonadati</taxon>
        <taxon>Pseudomonadota</taxon>
        <taxon>Alphaproteobacteria</taxon>
        <taxon>Sphingomonadales</taxon>
        <taxon>Sphingomonadaceae</taxon>
        <taxon>Sphingomonas</taxon>
    </lineage>
</organism>
<comment type="cofactor">
    <cofactor evidence="1">
        <name>heme b</name>
        <dbReference type="ChEBI" id="CHEBI:60344"/>
    </cofactor>
</comment>
<dbReference type="GO" id="GO:0005829">
    <property type="term" value="C:cytosol"/>
    <property type="evidence" value="ECO:0007669"/>
    <property type="project" value="TreeGrafter"/>
</dbReference>
<keyword evidence="2 6" id="KW-0575">Peroxidase</keyword>
<dbReference type="GO" id="GO:0020037">
    <property type="term" value="F:heme binding"/>
    <property type="evidence" value="ECO:0007669"/>
    <property type="project" value="InterPro"/>
</dbReference>
<dbReference type="InterPro" id="IPR006314">
    <property type="entry name" value="Dyp_peroxidase"/>
</dbReference>
<evidence type="ECO:0000256" key="1">
    <source>
        <dbReference type="ARBA" id="ARBA00001970"/>
    </source>
</evidence>
<sequence>MAPDAAAKTQGLVVSGFGALRFGRALCLSFGPDLTGGSWLSVLERVAPVTNAVPPGKGETGSRAAALALSWSGLRQMGLEETALASFSRPFREGMLQEDRLRRLGDRRGDDWETTVVPGGPVWSANTPLRASAAGLRGGFDVPDGTAAEAHVTTALSVHAMLLLYTGSDEDASAWCAEVEAALRPVGVTVARSRSLFIDPEHPEQGNISREHFGFADGLSQPDPYDVGGAVTLDDVPVTQPRPVQGVPLGDFLIGYRNGHGEPSPGPVLPVPPPDDDGPAQAGLVRHPTAEGFLDLGLNGSYIVVRELKQDVAAFWQSMDANADRIRRHDPKHASHVTADWIAERVIGRNKDGHLLCPKGTLPPVNGAPNNDYLFWKDDRYAHGCPAGSHVRRANPRDALAPDDASRPSLLEAANRHRILRRGRKYGTSIADPRQDDGQERGLLFMCLNTDIARQFEFVQQTWLLNSSFAMLYGEEDPLLGAPGPMTIREKPLRRIVQVETYVQLVGGDYFFLPSLPALRYFALL</sequence>
<evidence type="ECO:0000256" key="4">
    <source>
        <dbReference type="ARBA" id="ARBA00023002"/>
    </source>
</evidence>
<evidence type="ECO:0000313" key="7">
    <source>
        <dbReference type="Proteomes" id="UP000546200"/>
    </source>
</evidence>
<reference evidence="6 7" key="1">
    <citation type="submission" date="2020-08" db="EMBL/GenBank/DDBJ databases">
        <title>Genomic Encyclopedia of Type Strains, Phase IV (KMG-IV): sequencing the most valuable type-strain genomes for metagenomic binning, comparative biology and taxonomic classification.</title>
        <authorList>
            <person name="Goeker M."/>
        </authorList>
    </citation>
    <scope>NUCLEOTIDE SEQUENCE [LARGE SCALE GENOMIC DNA]</scope>
    <source>
        <strain evidence="6 7">DSM 100044</strain>
    </source>
</reference>
<comment type="caution">
    <text evidence="6">The sequence shown here is derived from an EMBL/GenBank/DDBJ whole genome shotgun (WGS) entry which is preliminary data.</text>
</comment>
<dbReference type="SUPFAM" id="SSF54909">
    <property type="entry name" value="Dimeric alpha+beta barrel"/>
    <property type="match status" value="1"/>
</dbReference>
<proteinExistence type="predicted"/>
<gene>
    <name evidence="6" type="ORF">FHS94_001415</name>
</gene>
<accession>A0A7W9BCA2</accession>
<protein>
    <submittedName>
        <fullName evidence="6">Dyp-type peroxidase family</fullName>
    </submittedName>
</protein>
<evidence type="ECO:0000313" key="6">
    <source>
        <dbReference type="EMBL" id="MBB5714579.1"/>
    </source>
</evidence>
<dbReference type="Proteomes" id="UP000546200">
    <property type="component" value="Unassembled WGS sequence"/>
</dbReference>
<keyword evidence="3" id="KW-0479">Metal-binding</keyword>
<dbReference type="EMBL" id="JACIJK010000004">
    <property type="protein sequence ID" value="MBB5714579.1"/>
    <property type="molecule type" value="Genomic_DNA"/>
</dbReference>
<dbReference type="GO" id="GO:0004601">
    <property type="term" value="F:peroxidase activity"/>
    <property type="evidence" value="ECO:0007669"/>
    <property type="project" value="UniProtKB-KW"/>
</dbReference>
<dbReference type="AlphaFoldDB" id="A0A7W9BCA2"/>
<keyword evidence="4" id="KW-0560">Oxidoreductase</keyword>
<dbReference type="PANTHER" id="PTHR30521">
    <property type="entry name" value="DEFERROCHELATASE/PEROXIDASE"/>
    <property type="match status" value="1"/>
</dbReference>